<dbReference type="InterPro" id="IPR001279">
    <property type="entry name" value="Metallo-B-lactamas"/>
</dbReference>
<protein>
    <submittedName>
        <fullName evidence="2">Glyoxylase, beta-lactamase superfamily II</fullName>
    </submittedName>
</protein>
<dbReference type="PANTHER" id="PTHR23131:SF4">
    <property type="entry name" value="METALLO-BETA-LACTAMASE SUPERFAMILY POTEIN"/>
    <property type="match status" value="1"/>
</dbReference>
<evidence type="ECO:0000313" key="3">
    <source>
        <dbReference type="Proteomes" id="UP000198584"/>
    </source>
</evidence>
<dbReference type="Proteomes" id="UP000198584">
    <property type="component" value="Unassembled WGS sequence"/>
</dbReference>
<dbReference type="OrthoDB" id="9761531at2"/>
<dbReference type="InterPro" id="IPR036866">
    <property type="entry name" value="RibonucZ/Hydroxyglut_hydro"/>
</dbReference>
<dbReference type="SMART" id="SM00849">
    <property type="entry name" value="Lactamase_B"/>
    <property type="match status" value="1"/>
</dbReference>
<reference evidence="2 3" key="1">
    <citation type="submission" date="2016-10" db="EMBL/GenBank/DDBJ databases">
        <authorList>
            <person name="de Groot N.N."/>
        </authorList>
    </citation>
    <scope>NUCLEOTIDE SEQUENCE [LARGE SCALE GENOMIC DNA]</scope>
    <source>
        <strain evidence="2 3">CCM7597</strain>
    </source>
</reference>
<proteinExistence type="predicted"/>
<evidence type="ECO:0000313" key="2">
    <source>
        <dbReference type="EMBL" id="SEA22134.1"/>
    </source>
</evidence>
<dbReference type="Gene3D" id="3.60.15.10">
    <property type="entry name" value="Ribonuclease Z/Hydroxyacylglutathione hydrolase-like"/>
    <property type="match status" value="1"/>
</dbReference>
<dbReference type="PANTHER" id="PTHR23131">
    <property type="entry name" value="ENDORIBONUCLEASE LACTB2"/>
    <property type="match status" value="1"/>
</dbReference>
<dbReference type="Pfam" id="PF00753">
    <property type="entry name" value="Lactamase_B"/>
    <property type="match status" value="1"/>
</dbReference>
<name>A0A1H3ZFL0_9BACI</name>
<dbReference type="STRING" id="571932.SAMN05421743_103218"/>
<accession>A0A1H3ZFL0</accession>
<keyword evidence="3" id="KW-1185">Reference proteome</keyword>
<dbReference type="AlphaFoldDB" id="A0A1H3ZFL0"/>
<feature type="domain" description="Metallo-beta-lactamase" evidence="1">
    <location>
        <begin position="26"/>
        <end position="239"/>
    </location>
</feature>
<sequence>MYDSKTRTYKYYPITVTLSEMNPLKTVNFYLLSYDDQLILYDAGWDGNQYWQALQHTLKENGFNLNDLTGIVISHNHVDHCGLVNQIVEKHDVPVYSHEKAIPRLKRDPDFLQMRIGFYEDLYERFDCGERGKWQVDYLIESFYKNRDAAIIPPIKSIEDAPLQNLEVFHFPGHAPDQIGLWDEENHILLGADVLIQHISSNALVEPDKKGRRLPTVHQSVQSLNKIASLPVDLVYSGHGVPIENPHALIAKRLRRIDEKGNKIISLIKNGASTGSEIAKTYYGNTYKQQFSLVMSEIIGQLDYLEHQEIVTKTVENGVFRYKVIGG</sequence>
<gene>
    <name evidence="2" type="ORF">SAMN05421743_103218</name>
</gene>
<dbReference type="SUPFAM" id="SSF56281">
    <property type="entry name" value="Metallo-hydrolase/oxidoreductase"/>
    <property type="match status" value="1"/>
</dbReference>
<dbReference type="InterPro" id="IPR050662">
    <property type="entry name" value="Sec-metab_biosynth-thioest"/>
</dbReference>
<dbReference type="EMBL" id="FNQR01000003">
    <property type="protein sequence ID" value="SEA22134.1"/>
    <property type="molecule type" value="Genomic_DNA"/>
</dbReference>
<dbReference type="RefSeq" id="WP_093043130.1">
    <property type="nucleotide sequence ID" value="NZ_FNQR01000003.1"/>
</dbReference>
<evidence type="ECO:0000259" key="1">
    <source>
        <dbReference type="SMART" id="SM00849"/>
    </source>
</evidence>
<organism evidence="2 3">
    <name type="scientific">Thalassobacillus cyri</name>
    <dbReference type="NCBI Taxonomy" id="571932"/>
    <lineage>
        <taxon>Bacteria</taxon>
        <taxon>Bacillati</taxon>
        <taxon>Bacillota</taxon>
        <taxon>Bacilli</taxon>
        <taxon>Bacillales</taxon>
        <taxon>Bacillaceae</taxon>
        <taxon>Thalassobacillus</taxon>
    </lineage>
</organism>